<evidence type="ECO:0000313" key="3">
    <source>
        <dbReference type="Proteomes" id="UP000315364"/>
    </source>
</evidence>
<evidence type="ECO:0000313" key="2">
    <source>
        <dbReference type="EMBL" id="QDZ10655.1"/>
    </source>
</evidence>
<gene>
    <name evidence="2" type="ORF">FPZ08_07745</name>
</gene>
<feature type="chain" id="PRO_5022751604" evidence="1">
    <location>
        <begin position="23"/>
        <end position="93"/>
    </location>
</feature>
<reference evidence="2 3" key="1">
    <citation type="submission" date="2019-07" db="EMBL/GenBank/DDBJ databases">
        <title>Full genome sequence of Devosia sp. Gsoil 520.</title>
        <authorList>
            <person name="Im W.-T."/>
        </authorList>
    </citation>
    <scope>NUCLEOTIDE SEQUENCE [LARGE SCALE GENOMIC DNA]</scope>
    <source>
        <strain evidence="2 3">Gsoil 520</strain>
    </source>
</reference>
<dbReference type="EMBL" id="CP042304">
    <property type="protein sequence ID" value="QDZ10655.1"/>
    <property type="molecule type" value="Genomic_DNA"/>
</dbReference>
<feature type="signal peptide" evidence="1">
    <location>
        <begin position="1"/>
        <end position="22"/>
    </location>
</feature>
<dbReference type="Proteomes" id="UP000315364">
    <property type="component" value="Chromosome"/>
</dbReference>
<organism evidence="2 3">
    <name type="scientific">Devosia ginsengisoli</name>
    <dbReference type="NCBI Taxonomy" id="400770"/>
    <lineage>
        <taxon>Bacteria</taxon>
        <taxon>Pseudomonadati</taxon>
        <taxon>Pseudomonadota</taxon>
        <taxon>Alphaproteobacteria</taxon>
        <taxon>Hyphomicrobiales</taxon>
        <taxon>Devosiaceae</taxon>
        <taxon>Devosia</taxon>
    </lineage>
</organism>
<keyword evidence="1" id="KW-0732">Signal</keyword>
<protein>
    <submittedName>
        <fullName evidence="2">DUF1344 domain-containing protein</fullName>
    </submittedName>
</protein>
<dbReference type="AlphaFoldDB" id="A0A5B8LSC7"/>
<proteinExistence type="predicted"/>
<dbReference type="OrthoDB" id="7868674at2"/>
<dbReference type="InterPro" id="IPR009780">
    <property type="entry name" value="DUF1344"/>
</dbReference>
<dbReference type="Pfam" id="PF07076">
    <property type="entry name" value="DUF1344"/>
    <property type="match status" value="1"/>
</dbReference>
<dbReference type="KEGG" id="dea:FPZ08_07745"/>
<dbReference type="RefSeq" id="WP_146289441.1">
    <property type="nucleotide sequence ID" value="NZ_CP042304.1"/>
</dbReference>
<keyword evidence="3" id="KW-1185">Reference proteome</keyword>
<evidence type="ECO:0000256" key="1">
    <source>
        <dbReference type="SAM" id="SignalP"/>
    </source>
</evidence>
<sequence length="93" mass="9715">MRKFIIPAFIALLVAAPGAAFAATAAPAATGDQTMAGTVKFFSTTARSLELADGSWYYLPIGFKAPDLKAGDKVTVHWKMDGTAHDVTAIDVG</sequence>
<accession>A0A5B8LSC7</accession>
<name>A0A5B8LSC7_9HYPH</name>